<keyword evidence="10" id="KW-1185">Reference proteome</keyword>
<evidence type="ECO:0000256" key="6">
    <source>
        <dbReference type="ARBA" id="ARBA00023306"/>
    </source>
</evidence>
<sequence length="1407" mass="157105">MDVLEAVEKFQLQALSSEWIENQWRSDFSCQDRELPTDYAMVLEDDDYSVLINNLTESIQGWMCEGDDESLANATTNSVAQGADSRPNRRSWQYLINLGIDHKALIAFISSFLKQDAKDLTDDVARRLALDASRAYFNLLTIPGWAVFNIYNTFLFHQAVEMLKVLNLAQDLVEVKKKGKGKGRKHNTNEENRYDESGDGGEDTEGVQISGGEKAILIGLLIVIIKDLQKCLDSVTLEREEDSLVRTINTLISLARLERTAGNLIERPPHKAHSVAYLSYKAYQVLLGLCKEHHGPVDVVVRFVCQSLLPHLVISTQDCLLNDRCKVNVRSHMVSFLKLMVDRLGTQAHNGVLALTQQLCIRSPERADYRSKCVQQVLTIMTFFPMELFSRCCLWICSLTVADKIKHRVLGVELLLRLINCNSGEDNGEEIVIPAVNGALSEMDSDGEHDGRPDVAPATGAPSVSNKFLLSALLDCCFDTSSTVRAKCVSSFSPLILSNSAPLKDVIKDIFISPYGHLEGAITDVVQSEPDFFDLQKFFMNRKRTLPKNPLPGGTRIVSLLERLSGELKVFVRKGAINALCNVCRLNSKWITKKRIQIFTAGCMDNSVVVRKMMVQSLTELVLQYPEDDELVKAWVIGVFPVVADNEVKTQEKAIENVGYVILDNLVSKNRMTTSLHRIPWRVIKLIRQFQMKNLMRFICRQWANAKQLGPQQMKILLSHIGTEYELEAWHFIVFISEFISFSSPETFVDYYIQNIHNVPQVGEIKSQLVLEAIYFNWKDIAKPVMDELVDEKLLVALQSCSLPVTSVPAVTDICYHYNKDRFIAIAKPLIEKCETFLANRISSDSPPHVSQLALAQHLFVLGEVASAASVQVSDKTIMLISSLIDDLGFLNSASKWKGEITSQTKAIAVCTLGKFCLQDQMLAKKLVPVLGTLLAPDTLSCVKISTLTAMTDLFARYATIVDSYLGDMCVCLKDKDVKVRVTTLNLMMKLIQEDYVKLKCPHFYYILQMMQDPEPQIQQMVKAFIMNTVLTKNPRIMMSEFIQALHFLNDYEGNDGMSLAVTKVVMNPNEKKAFNLSGPENMEKRRQLLRIMVESMVDDYKCRCILNICSALFDGVSEDRILLDNQSTPVILDGIYMLGADEMRLSSSKGRTDDGDDEEPPPGSEAQNVQALVLVALLKQMFRDAVMPSIIKFKRKLQELKSPLIGPLMKSLRAMMKEFKDSWSEMLGEDSVLAAELELDMRLADEREVDERVSPPSPAPALPLVDGEAAGSSKSPGRQSSVPIDLGELASTSPSAQIVASEDEVSSLSAPSSASQSSASLSPVTSRGQPKKRKSSPMSSPNSQESSDSAASIPKSPDRKRQNKGRNTIGTEKDKNQSKSGTKKEKRKRSPASPPQKRKLNKTKKQ</sequence>
<reference evidence="9 10" key="1">
    <citation type="submission" date="2023-09" db="EMBL/GenBank/DDBJ databases">
        <title>Nesidiocoris tenuis whole genome shotgun sequence.</title>
        <authorList>
            <person name="Shibata T."/>
            <person name="Shimoda M."/>
            <person name="Kobayashi T."/>
            <person name="Uehara T."/>
        </authorList>
    </citation>
    <scope>NUCLEOTIDE SEQUENCE [LARGE SCALE GENOMIC DNA]</scope>
    <source>
        <strain evidence="9 10">Japan</strain>
    </source>
</reference>
<comment type="subcellular location">
    <subcellularLocation>
        <location evidence="1">Nucleus</location>
    </subcellularLocation>
</comment>
<dbReference type="InterPro" id="IPR032682">
    <property type="entry name" value="Cnd1_C"/>
</dbReference>
<feature type="compositionally biased region" description="Polar residues" evidence="7">
    <location>
        <begin position="1273"/>
        <end position="1283"/>
    </location>
</feature>
<dbReference type="PANTHER" id="PTHR14222">
    <property type="entry name" value="CONDENSIN"/>
    <property type="match status" value="1"/>
</dbReference>
<evidence type="ECO:0000259" key="8">
    <source>
        <dbReference type="Pfam" id="PF12717"/>
    </source>
</evidence>
<evidence type="ECO:0000256" key="7">
    <source>
        <dbReference type="SAM" id="MobiDB-lite"/>
    </source>
</evidence>
<keyword evidence="4" id="KW-0226">DNA condensation</keyword>
<protein>
    <submittedName>
        <fullName evidence="9">Non-SMC condensin II complex, subunit D3</fullName>
    </submittedName>
</protein>
<dbReference type="PANTHER" id="PTHR14222:SF1">
    <property type="entry name" value="CONDENSIN-2 COMPLEX SUBUNIT D3"/>
    <property type="match status" value="1"/>
</dbReference>
<gene>
    <name evidence="9" type="ORF">NTJ_01752</name>
</gene>
<evidence type="ECO:0000256" key="4">
    <source>
        <dbReference type="ARBA" id="ARBA00023067"/>
    </source>
</evidence>
<evidence type="ECO:0000313" key="10">
    <source>
        <dbReference type="Proteomes" id="UP001307889"/>
    </source>
</evidence>
<feature type="region of interest" description="Disordered" evidence="7">
    <location>
        <begin position="1147"/>
        <end position="1167"/>
    </location>
</feature>
<dbReference type="SUPFAM" id="SSF48371">
    <property type="entry name" value="ARM repeat"/>
    <property type="match status" value="1"/>
</dbReference>
<keyword evidence="5" id="KW-0539">Nucleus</keyword>
<evidence type="ECO:0000256" key="1">
    <source>
        <dbReference type="ARBA" id="ARBA00004123"/>
    </source>
</evidence>
<evidence type="ECO:0000256" key="2">
    <source>
        <dbReference type="ARBA" id="ARBA00022618"/>
    </source>
</evidence>
<evidence type="ECO:0000313" key="9">
    <source>
        <dbReference type="EMBL" id="BES88945.1"/>
    </source>
</evidence>
<proteinExistence type="predicted"/>
<dbReference type="Gene3D" id="1.25.10.10">
    <property type="entry name" value="Leucine-rich Repeat Variant"/>
    <property type="match status" value="2"/>
</dbReference>
<dbReference type="Proteomes" id="UP001307889">
    <property type="component" value="Chromosome 1"/>
</dbReference>
<feature type="compositionally biased region" description="Low complexity" evidence="7">
    <location>
        <begin position="1307"/>
        <end position="1324"/>
    </location>
</feature>
<feature type="region of interest" description="Disordered" evidence="7">
    <location>
        <begin position="1248"/>
        <end position="1407"/>
    </location>
</feature>
<dbReference type="InterPro" id="IPR011989">
    <property type="entry name" value="ARM-like"/>
</dbReference>
<feature type="compositionally biased region" description="Basic and acidic residues" evidence="7">
    <location>
        <begin position="187"/>
        <end position="196"/>
    </location>
</feature>
<dbReference type="Pfam" id="PF12717">
    <property type="entry name" value="Cnd1"/>
    <property type="match status" value="1"/>
</dbReference>
<evidence type="ECO:0000256" key="3">
    <source>
        <dbReference type="ARBA" id="ARBA00022776"/>
    </source>
</evidence>
<feature type="compositionally biased region" description="Low complexity" evidence="7">
    <location>
        <begin position="1337"/>
        <end position="1353"/>
    </location>
</feature>
<feature type="domain" description="Condensin complex subunit 1 C-terminal" evidence="8">
    <location>
        <begin position="945"/>
        <end position="1051"/>
    </location>
</feature>
<accession>A0ABN7A9F6</accession>
<name>A0ABN7A9F6_9HEMI</name>
<dbReference type="InterPro" id="IPR026971">
    <property type="entry name" value="CND1/NCAPD3"/>
</dbReference>
<keyword evidence="2" id="KW-0132">Cell division</keyword>
<dbReference type="InterPro" id="IPR016024">
    <property type="entry name" value="ARM-type_fold"/>
</dbReference>
<feature type="compositionally biased region" description="Basic residues" evidence="7">
    <location>
        <begin position="1385"/>
        <end position="1407"/>
    </location>
</feature>
<keyword evidence="3" id="KW-0498">Mitosis</keyword>
<evidence type="ECO:0000256" key="5">
    <source>
        <dbReference type="ARBA" id="ARBA00023242"/>
    </source>
</evidence>
<organism evidence="9 10">
    <name type="scientific">Nesidiocoris tenuis</name>
    <dbReference type="NCBI Taxonomy" id="355587"/>
    <lineage>
        <taxon>Eukaryota</taxon>
        <taxon>Metazoa</taxon>
        <taxon>Ecdysozoa</taxon>
        <taxon>Arthropoda</taxon>
        <taxon>Hexapoda</taxon>
        <taxon>Insecta</taxon>
        <taxon>Pterygota</taxon>
        <taxon>Neoptera</taxon>
        <taxon>Paraneoptera</taxon>
        <taxon>Hemiptera</taxon>
        <taxon>Heteroptera</taxon>
        <taxon>Panheteroptera</taxon>
        <taxon>Cimicomorpha</taxon>
        <taxon>Miridae</taxon>
        <taxon>Dicyphina</taxon>
        <taxon>Nesidiocoris</taxon>
    </lineage>
</organism>
<feature type="region of interest" description="Disordered" evidence="7">
    <location>
        <begin position="179"/>
        <end position="206"/>
    </location>
</feature>
<keyword evidence="6" id="KW-0131">Cell cycle</keyword>
<dbReference type="EMBL" id="AP028909">
    <property type="protein sequence ID" value="BES88945.1"/>
    <property type="molecule type" value="Genomic_DNA"/>
</dbReference>